<gene>
    <name evidence="2" type="ORF">EM595_1328</name>
</gene>
<keyword evidence="1" id="KW-0472">Membrane</keyword>
<sequence>MLVKVIVSICIMKTVIILDFSALSTVELFFAASAARIFDCRKQ</sequence>
<evidence type="ECO:0000256" key="1">
    <source>
        <dbReference type="SAM" id="Phobius"/>
    </source>
</evidence>
<protein>
    <submittedName>
        <fullName evidence="2">Putative membrane protein</fullName>
    </submittedName>
</protein>
<dbReference type="EMBL" id="LN907827">
    <property type="protein sequence ID" value="CUU23562.1"/>
    <property type="molecule type" value="Genomic_DNA"/>
</dbReference>
<dbReference type="KEGG" id="ege:EM595_1328"/>
<dbReference type="AlphaFoldDB" id="A0A0U5KZ16"/>
<keyword evidence="1" id="KW-0812">Transmembrane</keyword>
<organism evidence="2 3">
    <name type="scientific">Duffyella gerundensis</name>
    <dbReference type="NCBI Taxonomy" id="1619313"/>
    <lineage>
        <taxon>Bacteria</taxon>
        <taxon>Pseudomonadati</taxon>
        <taxon>Pseudomonadota</taxon>
        <taxon>Gammaproteobacteria</taxon>
        <taxon>Enterobacterales</taxon>
        <taxon>Erwiniaceae</taxon>
        <taxon>Duffyella</taxon>
    </lineage>
</organism>
<name>A0A0U5KZ16_9GAMM</name>
<keyword evidence="3" id="KW-1185">Reference proteome</keyword>
<evidence type="ECO:0000313" key="3">
    <source>
        <dbReference type="Proteomes" id="UP000059419"/>
    </source>
</evidence>
<reference evidence="3" key="1">
    <citation type="submission" date="2015-11" db="EMBL/GenBank/DDBJ databases">
        <authorList>
            <person name="Blom J."/>
        </authorList>
    </citation>
    <scope>NUCLEOTIDE SEQUENCE [LARGE SCALE GENOMIC DNA]</scope>
</reference>
<keyword evidence="1" id="KW-1133">Transmembrane helix</keyword>
<accession>A0A0U5KZ16</accession>
<proteinExistence type="predicted"/>
<dbReference type="Proteomes" id="UP000059419">
    <property type="component" value="Chromosome 1"/>
</dbReference>
<feature type="transmembrane region" description="Helical" evidence="1">
    <location>
        <begin position="6"/>
        <end position="32"/>
    </location>
</feature>
<evidence type="ECO:0000313" key="2">
    <source>
        <dbReference type="EMBL" id="CUU23562.1"/>
    </source>
</evidence>